<evidence type="ECO:0000259" key="3">
    <source>
        <dbReference type="Pfam" id="PF00294"/>
    </source>
</evidence>
<sequence>MVKIASIGDCVVDVYPQQKKHFLGGTAFNRAVWLAQNDVRVSLVSAVGNDTWGKKYLDICRKLKINITWLSVIPGPTSHINITLDRQKRARFSAWKLEGLKNFRPGGFPQSQDALITTGFKPIKQLMTLPASPFTAIDFDGHTPYTFSNAAVDKFASAFDLVITSRHLTIKHHPLVLTTLGSQGSRVVYQGRQFFSPAPPVKTQDTTGAGDVYIASFVLHYLKTKNIPLSMKRATSQAAEFISQPRSLSV</sequence>
<reference evidence="4 5" key="1">
    <citation type="journal article" date="2015" name="Nature">
        <title>rRNA introns, odd ribosomes, and small enigmatic genomes across a large radiation of phyla.</title>
        <authorList>
            <person name="Brown C.T."/>
            <person name="Hug L.A."/>
            <person name="Thomas B.C."/>
            <person name="Sharon I."/>
            <person name="Castelle C.J."/>
            <person name="Singh A."/>
            <person name="Wilkins M.J."/>
            <person name="Williams K.H."/>
            <person name="Banfield J.F."/>
        </authorList>
    </citation>
    <scope>NUCLEOTIDE SEQUENCE [LARGE SCALE GENOMIC DNA]</scope>
</reference>
<dbReference type="PANTHER" id="PTHR10584">
    <property type="entry name" value="SUGAR KINASE"/>
    <property type="match status" value="1"/>
</dbReference>
<dbReference type="Gene3D" id="3.40.1190.20">
    <property type="match status" value="2"/>
</dbReference>
<evidence type="ECO:0000256" key="1">
    <source>
        <dbReference type="ARBA" id="ARBA00022679"/>
    </source>
</evidence>
<keyword evidence="2" id="KW-0418">Kinase</keyword>
<proteinExistence type="predicted"/>
<evidence type="ECO:0000256" key="2">
    <source>
        <dbReference type="ARBA" id="ARBA00022777"/>
    </source>
</evidence>
<dbReference type="EMBL" id="LCNT01000004">
    <property type="protein sequence ID" value="KKU61230.1"/>
    <property type="molecule type" value="Genomic_DNA"/>
</dbReference>
<evidence type="ECO:0000313" key="4">
    <source>
        <dbReference type="EMBL" id="KKU61230.1"/>
    </source>
</evidence>
<comment type="caution">
    <text evidence="4">The sequence shown here is derived from an EMBL/GenBank/DDBJ whole genome shotgun (WGS) entry which is preliminary data.</text>
</comment>
<dbReference type="AlphaFoldDB" id="A0A0G1UU43"/>
<gene>
    <name evidence="4" type="ORF">UX85_C0004G0152</name>
</gene>
<dbReference type="InterPro" id="IPR029056">
    <property type="entry name" value="Ribokinase-like"/>
</dbReference>
<accession>A0A0G1UU43</accession>
<feature type="domain" description="Carbohydrate kinase PfkB" evidence="3">
    <location>
        <begin position="4"/>
        <end position="89"/>
    </location>
</feature>
<dbReference type="InterPro" id="IPR011611">
    <property type="entry name" value="PfkB_dom"/>
</dbReference>
<protein>
    <recommendedName>
        <fullName evidence="3">Carbohydrate kinase PfkB domain-containing protein</fullName>
    </recommendedName>
</protein>
<feature type="domain" description="Carbohydrate kinase PfkB" evidence="3">
    <location>
        <begin position="171"/>
        <end position="244"/>
    </location>
</feature>
<evidence type="ECO:0000313" key="5">
    <source>
        <dbReference type="Proteomes" id="UP000033860"/>
    </source>
</evidence>
<keyword evidence="1" id="KW-0808">Transferase</keyword>
<dbReference type="GO" id="GO:0005829">
    <property type="term" value="C:cytosol"/>
    <property type="evidence" value="ECO:0007669"/>
    <property type="project" value="TreeGrafter"/>
</dbReference>
<dbReference type="Proteomes" id="UP000033860">
    <property type="component" value="Unassembled WGS sequence"/>
</dbReference>
<dbReference type="GO" id="GO:0016301">
    <property type="term" value="F:kinase activity"/>
    <property type="evidence" value="ECO:0007669"/>
    <property type="project" value="UniProtKB-KW"/>
</dbReference>
<name>A0A0G1UU43_9BACT</name>
<dbReference type="PANTHER" id="PTHR10584:SF166">
    <property type="entry name" value="RIBOKINASE"/>
    <property type="match status" value="1"/>
</dbReference>
<organism evidence="4 5">
    <name type="scientific">Candidatus Beckwithbacteria bacterium GW2011_GWB1_47_15</name>
    <dbReference type="NCBI Taxonomy" id="1618371"/>
    <lineage>
        <taxon>Bacteria</taxon>
        <taxon>Candidatus Beckwithiibacteriota</taxon>
    </lineage>
</organism>
<dbReference type="Pfam" id="PF00294">
    <property type="entry name" value="PfkB"/>
    <property type="match status" value="2"/>
</dbReference>
<dbReference type="SUPFAM" id="SSF53613">
    <property type="entry name" value="Ribokinase-like"/>
    <property type="match status" value="1"/>
</dbReference>